<accession>A0A0A8J7W8</accession>
<organism evidence="2">
    <name type="scientific">Escherichia coli</name>
    <dbReference type="NCBI Taxonomy" id="562"/>
    <lineage>
        <taxon>Bacteria</taxon>
        <taxon>Pseudomonadati</taxon>
        <taxon>Pseudomonadota</taxon>
        <taxon>Gammaproteobacteria</taxon>
        <taxon>Enterobacterales</taxon>
        <taxon>Enterobacteriaceae</taxon>
        <taxon>Escherichia</taxon>
    </lineage>
</organism>
<name>A0A0A8J7W8_ECOLX</name>
<sequence length="245" mass="27366">MAVNILILAAGPTTNDQRDGGYPLCLTETDGVSLIERIVENTKNIENAKYSFALLEQDIEKYHLDRIVQLLAADCIVSKIPEGTKGSACTALLASSQLNGDNELLIISANELVDLDFTDVLSEFRNKKLDGGTLIFKSIHPRYSYVSLGLDELVIEAAQQKPISQHATAGVFWFARTSDFQDAAKNLIRKNASVNERFYVAPTFNELILRQMRVGVRALKLSDYKPLKTERQVNQFENSASYEKF</sequence>
<dbReference type="Gene3D" id="3.90.550.10">
    <property type="entry name" value="Spore Coat Polysaccharide Biosynthesis Protein SpsA, Chain A"/>
    <property type="match status" value="1"/>
</dbReference>
<dbReference type="CDD" id="cd04183">
    <property type="entry name" value="GT2_BcE_like"/>
    <property type="match status" value="1"/>
</dbReference>
<reference evidence="1" key="2">
    <citation type="journal article" date="2016" name="PLoS ONE">
        <title>Comparison of O-Antigen Gene Clusters of All O-Serogroups of Escherichia coli and Proposal for Adopting a New Nomenclature for O-Typing.</title>
        <authorList>
            <person name="DebRoy C."/>
            <person name="Fratamico P.M."/>
            <person name="Yan X."/>
            <person name="Baranzoni G."/>
            <person name="Liu Y."/>
            <person name="Needleman D.S."/>
            <person name="Tebbs R."/>
            <person name="O'Connell C.D."/>
            <person name="Allred A."/>
            <person name="Swimley M."/>
            <person name="Mwangi M."/>
            <person name="Kapur V."/>
            <person name="Raygoza Garay J.A."/>
            <person name="Roberts E.L."/>
            <person name="Katani R."/>
        </authorList>
    </citation>
    <scope>NUCLEOTIDE SEQUENCE</scope>
    <source>
        <strain evidence="1">H 320a</strain>
    </source>
</reference>
<dbReference type="EMBL" id="AB812044">
    <property type="protein sequence ID" value="BAQ01435.1"/>
    <property type="molecule type" value="Genomic_DNA"/>
</dbReference>
<evidence type="ECO:0000313" key="1">
    <source>
        <dbReference type="EMBL" id="AJE24502.1"/>
    </source>
</evidence>
<dbReference type="InterPro" id="IPR016873">
    <property type="entry name" value="Caps_polysacc_synth_BcbE_prd"/>
</dbReference>
<dbReference type="AlphaFoldDB" id="A0A0A8J7W8"/>
<keyword evidence="2" id="KW-0808">Transferase</keyword>
<dbReference type="SUPFAM" id="SSF53448">
    <property type="entry name" value="Nucleotide-diphospho-sugar transferases"/>
    <property type="match status" value="1"/>
</dbReference>
<protein>
    <submittedName>
        <fullName evidence="1">Glycosyl transferase family 2</fullName>
    </submittedName>
    <submittedName>
        <fullName evidence="2">Putative glycosyltransferase</fullName>
    </submittedName>
</protein>
<dbReference type="PIRSF" id="PIRSF028162">
    <property type="entry name" value="BcbE_prd"/>
    <property type="match status" value="1"/>
</dbReference>
<proteinExistence type="predicted"/>
<dbReference type="GO" id="GO:0016740">
    <property type="term" value="F:transferase activity"/>
    <property type="evidence" value="ECO:0007669"/>
    <property type="project" value="UniProtKB-KW"/>
</dbReference>
<reference evidence="2" key="1">
    <citation type="journal article" date="2014" name="DNA Res.">
        <title>A complete view of the genetic diversity of the Escherichia coli O-antigen biosynthesis gene cluster.</title>
        <authorList>
            <person name="Iguchi A."/>
            <person name="Iyoda S."/>
            <person name="Kikuchi T."/>
            <person name="Ogura Y."/>
            <person name="Katsura K."/>
            <person name="Ohnishi M."/>
            <person name="Hayashi T."/>
            <person name="Thomson N.R."/>
        </authorList>
    </citation>
    <scope>NUCLEOTIDE SEQUENCE</scope>
    <source>
        <strain evidence="2">H320a</strain>
    </source>
</reference>
<dbReference type="RefSeq" id="WP_050438645.1">
    <property type="nucleotide sequence ID" value="NZ_JAHTJH010000044.1"/>
</dbReference>
<evidence type="ECO:0000313" key="2">
    <source>
        <dbReference type="EMBL" id="BAQ01435.1"/>
    </source>
</evidence>
<dbReference type="EMBL" id="KJ778810">
    <property type="protein sequence ID" value="AJE24502.1"/>
    <property type="molecule type" value="Genomic_DNA"/>
</dbReference>
<dbReference type="InterPro" id="IPR029044">
    <property type="entry name" value="Nucleotide-diphossugar_trans"/>
</dbReference>